<comment type="caution">
    <text evidence="1">The sequence shown here is derived from an EMBL/GenBank/DDBJ whole genome shotgun (WGS) entry which is preliminary data.</text>
</comment>
<evidence type="ECO:0000313" key="2">
    <source>
        <dbReference type="Proteomes" id="UP000288805"/>
    </source>
</evidence>
<dbReference type="Proteomes" id="UP000288805">
    <property type="component" value="Unassembled WGS sequence"/>
</dbReference>
<proteinExistence type="predicted"/>
<accession>A0A438CHX7</accession>
<reference evidence="1 2" key="1">
    <citation type="journal article" date="2018" name="PLoS Genet.">
        <title>Population sequencing reveals clonal diversity and ancestral inbreeding in the grapevine cultivar Chardonnay.</title>
        <authorList>
            <person name="Roach M.J."/>
            <person name="Johnson D.L."/>
            <person name="Bohlmann J."/>
            <person name="van Vuuren H.J."/>
            <person name="Jones S.J."/>
            <person name="Pretorius I.S."/>
            <person name="Schmidt S.A."/>
            <person name="Borneman A.R."/>
        </authorList>
    </citation>
    <scope>NUCLEOTIDE SEQUENCE [LARGE SCALE GENOMIC DNA]</scope>
    <source>
        <strain evidence="2">cv. Chardonnay</strain>
        <tissue evidence="1">Leaf</tissue>
    </source>
</reference>
<gene>
    <name evidence="1" type="ORF">CK203_103203</name>
</gene>
<dbReference type="AlphaFoldDB" id="A0A438CHX7"/>
<sequence length="233" mass="26744">MFFKHSSNGNVAILIVYVDDIILTSDDEVEMINLKNTLSQEFEIKDLGALSMLICKPMDIPMEQNGKLSDKEESPPVDKGQYQRLVGKLNHLSHIRPDITFPVSVYPTEKDPPVADPLQTIQISGENDHFTYASSFLESNEVWGLERVLQRNKYVFKWAHSNMPRIHLSIASHWLNVLSSSRLVCQKVQCFHPNRQKIIQTEIDKLLAVGFIREVEYPDWLANMVVIPKKRGK</sequence>
<protein>
    <recommendedName>
        <fullName evidence="3">Reverse transcriptase Ty1/copia-type domain-containing protein</fullName>
    </recommendedName>
</protein>
<dbReference type="Gene3D" id="3.10.10.10">
    <property type="entry name" value="HIV Type 1 Reverse Transcriptase, subunit A, domain 1"/>
    <property type="match status" value="1"/>
</dbReference>
<dbReference type="EMBL" id="QGNW01002216">
    <property type="protein sequence ID" value="RVW22821.1"/>
    <property type="molecule type" value="Genomic_DNA"/>
</dbReference>
<name>A0A438CHX7_VITVI</name>
<dbReference type="InterPro" id="IPR043502">
    <property type="entry name" value="DNA/RNA_pol_sf"/>
</dbReference>
<organism evidence="1 2">
    <name type="scientific">Vitis vinifera</name>
    <name type="common">Grape</name>
    <dbReference type="NCBI Taxonomy" id="29760"/>
    <lineage>
        <taxon>Eukaryota</taxon>
        <taxon>Viridiplantae</taxon>
        <taxon>Streptophyta</taxon>
        <taxon>Embryophyta</taxon>
        <taxon>Tracheophyta</taxon>
        <taxon>Spermatophyta</taxon>
        <taxon>Magnoliopsida</taxon>
        <taxon>eudicotyledons</taxon>
        <taxon>Gunneridae</taxon>
        <taxon>Pentapetalae</taxon>
        <taxon>rosids</taxon>
        <taxon>Vitales</taxon>
        <taxon>Vitaceae</taxon>
        <taxon>Viteae</taxon>
        <taxon>Vitis</taxon>
    </lineage>
</organism>
<evidence type="ECO:0000313" key="1">
    <source>
        <dbReference type="EMBL" id="RVW22821.1"/>
    </source>
</evidence>
<dbReference type="SUPFAM" id="SSF56672">
    <property type="entry name" value="DNA/RNA polymerases"/>
    <property type="match status" value="2"/>
</dbReference>
<evidence type="ECO:0008006" key="3">
    <source>
        <dbReference type="Google" id="ProtNLM"/>
    </source>
</evidence>